<proteinExistence type="predicted"/>
<dbReference type="Gene3D" id="3.40.50.11210">
    <property type="entry name" value="Rap/Ran-GAP"/>
    <property type="match status" value="1"/>
</dbReference>
<dbReference type="InterPro" id="IPR057609">
    <property type="entry name" value="PH_platyhelminthes"/>
</dbReference>
<feature type="non-terminal residue" evidence="3">
    <location>
        <position position="1"/>
    </location>
</feature>
<sequence>DSTPAFEHFLGLLGRKVRLADYKGYLGGLDTKSQPDIQSYVTEFAGFDVMFLVSTMLPFQNNTEDQILRKRHIGNSSVTIVFQEEGAPAFEVDSIVSRFQQVLIIVHLVHDENGKPGYKVAVCRSRDIPPFGPAYSADQVFEHNQDFAAFLLVKAINGANAAMKGEKLLKIVRRSRAAYLDQLFRDYASAPESDRKRNRKFSHLRLFGQKMQPHSTTELPTIPIRSYRRPDNVEGSSAVCSSGPNEIIVGESGTQKLLDSGEDIWKDITSNIETQQFAEAFPVTLFDVHTVYGWQTASTIHRFSPSGDGLAAFPWNTSTDCQMTLSVSRYWVTFSSHDKGKTAMNRLMFAIKTSSIFAFSVGKDEGSLFGQKMQPHSTTELPTIPIRSYRRPDNVEGSSAVCSSGPNEIIVGESGTQKLLDSGEDIWKDITSNIETQQFAEAFPVTLFDVHTVYGWQTASTIHRFSPSGDGLAAFPWNTSTDCQMTLSVSRYWVTFSSHDKGKTAMNRLMFAIKTSSIFAFSVGKDEGSLALYFDYGQFICLRTVNNHLNTIRRMLQTIDMALWPERLAKVNHLTVRVTEQFQMKPVSLSRRDLVGKVRTSRNQDLRPYTLSDLGICITVADVPTRLIDMSPENPVGLPCIHKLERSNESEDEPTGLTKGQLLLRISTYSLVDLYRTVLRTPPGPSRAMWKNPFCMTNVHRPEKVHLTAELLNLMRRLQFTQEVITFVVCNATDIKPLVQQRESSTPQPLFPDPFLVPRIETSQMPVKPFGEDISSTSHAERLGPLQDAQISPGGFSDLGSDPWNELSSRINPPVESVPGSVISPSLKEMTGPLYEGIVVTRMGSMCVEDDLFNEQECQWFFSGAEVGSIAKLETGNSPEQSSNQKDPGSSSIFNFLLKEFCFIPSRTKKRP</sequence>
<dbReference type="PROSITE" id="PS50085">
    <property type="entry name" value="RAPGAP"/>
    <property type="match status" value="1"/>
</dbReference>
<evidence type="ECO:0000313" key="4">
    <source>
        <dbReference type="Proteomes" id="UP000243686"/>
    </source>
</evidence>
<organism evidence="3 4">
    <name type="scientific">Opisthorchis viverrini</name>
    <name type="common">Southeast Asian liver fluke</name>
    <dbReference type="NCBI Taxonomy" id="6198"/>
    <lineage>
        <taxon>Eukaryota</taxon>
        <taxon>Metazoa</taxon>
        <taxon>Spiralia</taxon>
        <taxon>Lophotrochozoa</taxon>
        <taxon>Platyhelminthes</taxon>
        <taxon>Trematoda</taxon>
        <taxon>Digenea</taxon>
        <taxon>Opisthorchiida</taxon>
        <taxon>Opisthorchiata</taxon>
        <taxon>Opisthorchiidae</taxon>
        <taxon>Opisthorchis</taxon>
    </lineage>
</organism>
<keyword evidence="4" id="KW-1185">Reference proteome</keyword>
<dbReference type="GO" id="GO:0005096">
    <property type="term" value="F:GTPase activator activity"/>
    <property type="evidence" value="ECO:0007669"/>
    <property type="project" value="UniProtKB-KW"/>
</dbReference>
<dbReference type="Proteomes" id="UP000243686">
    <property type="component" value="Unassembled WGS sequence"/>
</dbReference>
<dbReference type="GO" id="GO:0005737">
    <property type="term" value="C:cytoplasm"/>
    <property type="evidence" value="ECO:0007669"/>
    <property type="project" value="TreeGrafter"/>
</dbReference>
<feature type="non-terminal residue" evidence="3">
    <location>
        <position position="912"/>
    </location>
</feature>
<dbReference type="PANTHER" id="PTHR15711">
    <property type="entry name" value="RAP GTPASE-ACTIVATING PROTEIN"/>
    <property type="match status" value="1"/>
</dbReference>
<evidence type="ECO:0000256" key="1">
    <source>
        <dbReference type="ARBA" id="ARBA00022468"/>
    </source>
</evidence>
<dbReference type="EMBL" id="KV891717">
    <property type="protein sequence ID" value="OON22649.1"/>
    <property type="molecule type" value="Genomic_DNA"/>
</dbReference>
<gene>
    <name evidence="3" type="ORF">X801_01452</name>
</gene>
<feature type="domain" description="Rap-GAP" evidence="2">
    <location>
        <begin position="1"/>
        <end position="183"/>
    </location>
</feature>
<accession>A0A1S8X7G1</accession>
<dbReference type="SUPFAM" id="SSF111347">
    <property type="entry name" value="Rap/Ran-GAP"/>
    <property type="match status" value="1"/>
</dbReference>
<reference evidence="3 4" key="1">
    <citation type="submission" date="2015-03" db="EMBL/GenBank/DDBJ databases">
        <title>Draft genome of the nematode, Opisthorchis viverrini.</title>
        <authorList>
            <person name="Mitreva M."/>
        </authorList>
    </citation>
    <scope>NUCLEOTIDE SEQUENCE [LARGE SCALE GENOMIC DNA]</scope>
    <source>
        <strain evidence="3">Khon Kaen</strain>
    </source>
</reference>
<dbReference type="Pfam" id="PF25410">
    <property type="entry name" value="PH_34"/>
    <property type="match status" value="1"/>
</dbReference>
<evidence type="ECO:0000259" key="2">
    <source>
        <dbReference type="PROSITE" id="PS50085"/>
    </source>
</evidence>
<protein>
    <submittedName>
        <fullName evidence="3">Rap/ran-GAP</fullName>
    </submittedName>
</protein>
<name>A0A1S8X7G1_OPIVI</name>
<evidence type="ECO:0000313" key="3">
    <source>
        <dbReference type="EMBL" id="OON22649.1"/>
    </source>
</evidence>
<dbReference type="InterPro" id="IPR050989">
    <property type="entry name" value="Rap1_Ran_GAP"/>
</dbReference>
<dbReference type="Pfam" id="PF02145">
    <property type="entry name" value="Rap_GAP"/>
    <property type="match status" value="1"/>
</dbReference>
<dbReference type="PANTHER" id="PTHR15711:SF22">
    <property type="entry name" value="RAP-GAP DOMAIN-CONTAINING PROTEIN"/>
    <property type="match status" value="1"/>
</dbReference>
<keyword evidence="1" id="KW-0343">GTPase activation</keyword>
<dbReference type="GO" id="GO:0051056">
    <property type="term" value="P:regulation of small GTPase mediated signal transduction"/>
    <property type="evidence" value="ECO:0007669"/>
    <property type="project" value="InterPro"/>
</dbReference>
<dbReference type="AlphaFoldDB" id="A0A1S8X7G1"/>
<dbReference type="InterPro" id="IPR035974">
    <property type="entry name" value="Rap/Ran-GAP_sf"/>
</dbReference>
<dbReference type="InterPro" id="IPR000331">
    <property type="entry name" value="Rap/Ran_GAP_dom"/>
</dbReference>